<dbReference type="PANTHER" id="PTHR32309:SF13">
    <property type="entry name" value="FERRIC ENTEROBACTIN TRANSPORT PROTEIN FEPE"/>
    <property type="match status" value="1"/>
</dbReference>
<accession>A0ABV6CWG3</accession>
<evidence type="ECO:0000256" key="12">
    <source>
        <dbReference type="ARBA" id="ARBA00022989"/>
    </source>
</evidence>
<evidence type="ECO:0000256" key="9">
    <source>
        <dbReference type="ARBA" id="ARBA00022741"/>
    </source>
</evidence>
<evidence type="ECO:0000313" key="22">
    <source>
        <dbReference type="EMBL" id="MFC0205066.1"/>
    </source>
</evidence>
<feature type="domain" description="Polysaccharide chain length determinant N-terminal" evidence="19">
    <location>
        <begin position="38"/>
        <end position="130"/>
    </location>
</feature>
<organism evidence="22 23">
    <name type="scientific">Novosphingobium soli</name>
    <dbReference type="NCBI Taxonomy" id="574956"/>
    <lineage>
        <taxon>Bacteria</taxon>
        <taxon>Pseudomonadati</taxon>
        <taxon>Pseudomonadota</taxon>
        <taxon>Alphaproteobacteria</taxon>
        <taxon>Sphingomonadales</taxon>
        <taxon>Sphingomonadaceae</taxon>
        <taxon>Novosphingobium</taxon>
    </lineage>
</organism>
<sequence>MRQASMPSGRPYELEPGDLADPADEHRLLVADEQRRRTFDVRVIWSAIYRHRIAVSIILTIALLAGIASIVFMPRIYQATASVQIDQQTAKVLGTEDMEPIVSGSDAERFLQTQLDILESRGMAKQVIDRLGLDKSTAFLEDIGITSVEDLTPAEKHELLLTTVQKNLSADLPLNSRVLKIAFSTRDADLSARVANAYAEQFIQANIQRKFSTGDYSRDFLKNQLDKAKQRLEASERDLISYSRAARLIDASAGAAQVGSPEGPRSLVTANLVQLNQAYAQANAARLEAEQRWEQARGVPVTNLPEVLSNLAIQQLLQKRAELNADMSRMQQHMRSDHPTVLQAQAQIAELDKRANALAENIRASIRNQYLTARKQEQAIERQLNSLKTDTLSEQDRSVHYTILKREVDTNREMYEGLLARYKELSAEAGVANNNITIVDRADPPLKPSSPRKKLNLAAALGIGFILAFLYVYGREKLDDAIRDPRDVETKLHLPLIGIVPAVADGDILEALRSQKSAISEAYHSIRSAVELSSNRGLPHSLVVTSSAMGEGKSTTSYALARDFAQVGRRVLLIDADMRRPSLTTFFGGAKDAPGLSSVLARMNDHNSVIVRSAEPNLSYMPAGPLPPDPASLFSGNALTDLLDQLSGEFDLVILDAPPVMALADSVQIASIAQVTVFVVEAGSAHFGQARNAVTRLLRARAEVIGGIVTKYDPRVAGYDQTYESYTTQYG</sequence>
<evidence type="ECO:0000256" key="11">
    <source>
        <dbReference type="ARBA" id="ARBA00022840"/>
    </source>
</evidence>
<dbReference type="EC" id="2.7.10.2" evidence="4"/>
<evidence type="ECO:0000256" key="1">
    <source>
        <dbReference type="ARBA" id="ARBA00004429"/>
    </source>
</evidence>
<keyword evidence="6" id="KW-0997">Cell inner membrane</keyword>
<evidence type="ECO:0000259" key="21">
    <source>
        <dbReference type="Pfam" id="PF13807"/>
    </source>
</evidence>
<evidence type="ECO:0000256" key="8">
    <source>
        <dbReference type="ARBA" id="ARBA00022692"/>
    </source>
</evidence>
<evidence type="ECO:0000256" key="2">
    <source>
        <dbReference type="ARBA" id="ARBA00007316"/>
    </source>
</evidence>
<dbReference type="InterPro" id="IPR027417">
    <property type="entry name" value="P-loop_NTPase"/>
</dbReference>
<dbReference type="InterPro" id="IPR032807">
    <property type="entry name" value="GNVR"/>
</dbReference>
<evidence type="ECO:0000256" key="15">
    <source>
        <dbReference type="ARBA" id="ARBA00051245"/>
    </source>
</evidence>
<dbReference type="InterPro" id="IPR003856">
    <property type="entry name" value="LPS_length_determ_N"/>
</dbReference>
<evidence type="ECO:0000256" key="14">
    <source>
        <dbReference type="ARBA" id="ARBA00023137"/>
    </source>
</evidence>
<keyword evidence="10" id="KW-0418">Kinase</keyword>
<proteinExistence type="inferred from homology"/>
<feature type="transmembrane region" description="Helical" evidence="18">
    <location>
        <begin position="455"/>
        <end position="473"/>
    </location>
</feature>
<evidence type="ECO:0000256" key="4">
    <source>
        <dbReference type="ARBA" id="ARBA00011903"/>
    </source>
</evidence>
<evidence type="ECO:0000256" key="6">
    <source>
        <dbReference type="ARBA" id="ARBA00022519"/>
    </source>
</evidence>
<comment type="similarity">
    <text evidence="2">Belongs to the CpsD/CapB family.</text>
</comment>
<dbReference type="Pfam" id="PF02706">
    <property type="entry name" value="Wzz"/>
    <property type="match status" value="1"/>
</dbReference>
<comment type="subcellular location">
    <subcellularLocation>
        <location evidence="1">Cell inner membrane</location>
        <topology evidence="1">Multi-pass membrane protein</topology>
    </subcellularLocation>
</comment>
<keyword evidence="7" id="KW-0808">Transferase</keyword>
<dbReference type="Proteomes" id="UP001589798">
    <property type="component" value="Unassembled WGS sequence"/>
</dbReference>
<dbReference type="Pfam" id="PF13807">
    <property type="entry name" value="GNVR"/>
    <property type="match status" value="1"/>
</dbReference>
<keyword evidence="9" id="KW-0547">Nucleotide-binding</keyword>
<dbReference type="InterPro" id="IPR050445">
    <property type="entry name" value="Bact_polysacc_biosynth/exp"/>
</dbReference>
<dbReference type="InterPro" id="IPR025669">
    <property type="entry name" value="AAA_dom"/>
</dbReference>
<feature type="coiled-coil region" evidence="16">
    <location>
        <begin position="272"/>
        <end position="368"/>
    </location>
</feature>
<keyword evidence="13 18" id="KW-0472">Membrane</keyword>
<dbReference type="SUPFAM" id="SSF52540">
    <property type="entry name" value="P-loop containing nucleoside triphosphate hydrolases"/>
    <property type="match status" value="1"/>
</dbReference>
<keyword evidence="5" id="KW-1003">Cell membrane</keyword>
<dbReference type="Gene3D" id="3.40.50.300">
    <property type="entry name" value="P-loop containing nucleotide triphosphate hydrolases"/>
    <property type="match status" value="1"/>
</dbReference>
<dbReference type="CDD" id="cd05387">
    <property type="entry name" value="BY-kinase"/>
    <property type="match status" value="1"/>
</dbReference>
<name>A0ABV6CWG3_9SPHN</name>
<evidence type="ECO:0000259" key="20">
    <source>
        <dbReference type="Pfam" id="PF13614"/>
    </source>
</evidence>
<evidence type="ECO:0000256" key="3">
    <source>
        <dbReference type="ARBA" id="ARBA00008883"/>
    </source>
</evidence>
<comment type="caution">
    <text evidence="22">The sequence shown here is derived from an EMBL/GenBank/DDBJ whole genome shotgun (WGS) entry which is preliminary data.</text>
</comment>
<evidence type="ECO:0000256" key="17">
    <source>
        <dbReference type="SAM" id="MobiDB-lite"/>
    </source>
</evidence>
<feature type="region of interest" description="Disordered" evidence="17">
    <location>
        <begin position="1"/>
        <end position="20"/>
    </location>
</feature>
<evidence type="ECO:0000256" key="5">
    <source>
        <dbReference type="ARBA" id="ARBA00022475"/>
    </source>
</evidence>
<evidence type="ECO:0000259" key="19">
    <source>
        <dbReference type="Pfam" id="PF02706"/>
    </source>
</evidence>
<dbReference type="NCBIfam" id="TIGR01007">
    <property type="entry name" value="eps_fam"/>
    <property type="match status" value="1"/>
</dbReference>
<evidence type="ECO:0000256" key="16">
    <source>
        <dbReference type="SAM" id="Coils"/>
    </source>
</evidence>
<protein>
    <recommendedName>
        <fullName evidence="4">non-specific protein-tyrosine kinase</fullName>
        <ecNumber evidence="4">2.7.10.2</ecNumber>
    </recommendedName>
</protein>
<evidence type="ECO:0000256" key="10">
    <source>
        <dbReference type="ARBA" id="ARBA00022777"/>
    </source>
</evidence>
<evidence type="ECO:0000256" key="7">
    <source>
        <dbReference type="ARBA" id="ARBA00022679"/>
    </source>
</evidence>
<gene>
    <name evidence="22" type="ORF">ACFFJC_12405</name>
</gene>
<keyword evidence="14" id="KW-0829">Tyrosine-protein kinase</keyword>
<evidence type="ECO:0000256" key="13">
    <source>
        <dbReference type="ARBA" id="ARBA00023136"/>
    </source>
</evidence>
<keyword evidence="11" id="KW-0067">ATP-binding</keyword>
<comment type="catalytic activity">
    <reaction evidence="15">
        <text>L-tyrosyl-[protein] + ATP = O-phospho-L-tyrosyl-[protein] + ADP + H(+)</text>
        <dbReference type="Rhea" id="RHEA:10596"/>
        <dbReference type="Rhea" id="RHEA-COMP:10136"/>
        <dbReference type="Rhea" id="RHEA-COMP:20101"/>
        <dbReference type="ChEBI" id="CHEBI:15378"/>
        <dbReference type="ChEBI" id="CHEBI:30616"/>
        <dbReference type="ChEBI" id="CHEBI:46858"/>
        <dbReference type="ChEBI" id="CHEBI:61978"/>
        <dbReference type="ChEBI" id="CHEBI:456216"/>
        <dbReference type="EC" id="2.7.10.2"/>
    </reaction>
</comment>
<keyword evidence="8 18" id="KW-0812">Transmembrane</keyword>
<keyword evidence="16" id="KW-0175">Coiled coil</keyword>
<comment type="similarity">
    <text evidence="3">Belongs to the etk/wzc family.</text>
</comment>
<dbReference type="EMBL" id="JBHLWK010000015">
    <property type="protein sequence ID" value="MFC0205066.1"/>
    <property type="molecule type" value="Genomic_DNA"/>
</dbReference>
<evidence type="ECO:0000313" key="23">
    <source>
        <dbReference type="Proteomes" id="UP001589798"/>
    </source>
</evidence>
<keyword evidence="12 18" id="KW-1133">Transmembrane helix</keyword>
<feature type="domain" description="AAA" evidence="20">
    <location>
        <begin position="550"/>
        <end position="673"/>
    </location>
</feature>
<feature type="coiled-coil region" evidence="16">
    <location>
        <begin position="218"/>
        <end position="245"/>
    </location>
</feature>
<evidence type="ECO:0000256" key="18">
    <source>
        <dbReference type="SAM" id="Phobius"/>
    </source>
</evidence>
<dbReference type="PANTHER" id="PTHR32309">
    <property type="entry name" value="TYROSINE-PROTEIN KINASE"/>
    <property type="match status" value="1"/>
</dbReference>
<dbReference type="InterPro" id="IPR005702">
    <property type="entry name" value="Wzc-like_C"/>
</dbReference>
<reference evidence="22 23" key="1">
    <citation type="submission" date="2024-09" db="EMBL/GenBank/DDBJ databases">
        <authorList>
            <person name="Sun Q."/>
            <person name="Mori K."/>
        </authorList>
    </citation>
    <scope>NUCLEOTIDE SEQUENCE [LARGE SCALE GENOMIC DNA]</scope>
    <source>
        <strain evidence="22 23">CCM 7706</strain>
    </source>
</reference>
<feature type="transmembrane region" description="Helical" evidence="18">
    <location>
        <begin position="53"/>
        <end position="73"/>
    </location>
</feature>
<feature type="domain" description="Tyrosine-protein kinase G-rich" evidence="21">
    <location>
        <begin position="404"/>
        <end position="476"/>
    </location>
</feature>
<dbReference type="RefSeq" id="WP_379487802.1">
    <property type="nucleotide sequence ID" value="NZ_JBHLWK010000015.1"/>
</dbReference>
<dbReference type="Pfam" id="PF13614">
    <property type="entry name" value="AAA_31"/>
    <property type="match status" value="1"/>
</dbReference>
<keyword evidence="23" id="KW-1185">Reference proteome</keyword>